<comment type="caution">
    <text evidence="1">The sequence shown here is derived from an EMBL/GenBank/DDBJ whole genome shotgun (WGS) entry which is preliminary data.</text>
</comment>
<keyword evidence="2" id="KW-1185">Reference proteome</keyword>
<sequence>MEKPFSFYFIFFTICFCVINISVANSCNNFAVIIVNDNIKEAVHVECKEKDDPTELVTTVTVTYNDTFKWGFCEDENVTVRLCEFKLGKKYQRLDVFNHTVRPGCMEKVFRDPWECTWLIRHDGFYFVDRRTATPKQRKSHDWKVQARLNFGKGLKRGSP</sequence>
<dbReference type="EMBL" id="CM042056">
    <property type="protein sequence ID" value="KAI3697112.1"/>
    <property type="molecule type" value="Genomic_DNA"/>
</dbReference>
<proteinExistence type="predicted"/>
<name>A0ACB8ZH23_ARCLA</name>
<reference evidence="1 2" key="2">
    <citation type="journal article" date="2022" name="Mol. Ecol. Resour.">
        <title>The genomes of chicory, endive, great burdock and yacon provide insights into Asteraceae paleo-polyploidization history and plant inulin production.</title>
        <authorList>
            <person name="Fan W."/>
            <person name="Wang S."/>
            <person name="Wang H."/>
            <person name="Wang A."/>
            <person name="Jiang F."/>
            <person name="Liu H."/>
            <person name="Zhao H."/>
            <person name="Xu D."/>
            <person name="Zhang Y."/>
        </authorList>
    </citation>
    <scope>NUCLEOTIDE SEQUENCE [LARGE SCALE GENOMIC DNA]</scope>
    <source>
        <strain evidence="2">cv. Niubang</strain>
    </source>
</reference>
<evidence type="ECO:0000313" key="1">
    <source>
        <dbReference type="EMBL" id="KAI3697112.1"/>
    </source>
</evidence>
<accession>A0ACB8ZH23</accession>
<gene>
    <name evidence="1" type="ORF">L6452_29868</name>
</gene>
<dbReference type="Proteomes" id="UP001055879">
    <property type="component" value="Linkage Group LG10"/>
</dbReference>
<evidence type="ECO:0000313" key="2">
    <source>
        <dbReference type="Proteomes" id="UP001055879"/>
    </source>
</evidence>
<protein>
    <submittedName>
        <fullName evidence="1">Uncharacterized protein</fullName>
    </submittedName>
</protein>
<organism evidence="1 2">
    <name type="scientific">Arctium lappa</name>
    <name type="common">Greater burdock</name>
    <name type="synonym">Lappa major</name>
    <dbReference type="NCBI Taxonomy" id="4217"/>
    <lineage>
        <taxon>Eukaryota</taxon>
        <taxon>Viridiplantae</taxon>
        <taxon>Streptophyta</taxon>
        <taxon>Embryophyta</taxon>
        <taxon>Tracheophyta</taxon>
        <taxon>Spermatophyta</taxon>
        <taxon>Magnoliopsida</taxon>
        <taxon>eudicotyledons</taxon>
        <taxon>Gunneridae</taxon>
        <taxon>Pentapetalae</taxon>
        <taxon>asterids</taxon>
        <taxon>campanulids</taxon>
        <taxon>Asterales</taxon>
        <taxon>Asteraceae</taxon>
        <taxon>Carduoideae</taxon>
        <taxon>Cardueae</taxon>
        <taxon>Arctiinae</taxon>
        <taxon>Arctium</taxon>
    </lineage>
</organism>
<reference evidence="2" key="1">
    <citation type="journal article" date="2022" name="Mol. Ecol. Resour.">
        <title>The genomes of chicory, endive, great burdock and yacon provide insights into Asteraceae palaeo-polyploidization history and plant inulin production.</title>
        <authorList>
            <person name="Fan W."/>
            <person name="Wang S."/>
            <person name="Wang H."/>
            <person name="Wang A."/>
            <person name="Jiang F."/>
            <person name="Liu H."/>
            <person name="Zhao H."/>
            <person name="Xu D."/>
            <person name="Zhang Y."/>
        </authorList>
    </citation>
    <scope>NUCLEOTIDE SEQUENCE [LARGE SCALE GENOMIC DNA]</scope>
    <source>
        <strain evidence="2">cv. Niubang</strain>
    </source>
</reference>